<organism evidence="1 2">
    <name type="scientific">Hymenoscyphus albidus</name>
    <dbReference type="NCBI Taxonomy" id="595503"/>
    <lineage>
        <taxon>Eukaryota</taxon>
        <taxon>Fungi</taxon>
        <taxon>Dikarya</taxon>
        <taxon>Ascomycota</taxon>
        <taxon>Pezizomycotina</taxon>
        <taxon>Leotiomycetes</taxon>
        <taxon>Helotiales</taxon>
        <taxon>Helotiaceae</taxon>
        <taxon>Hymenoscyphus</taxon>
    </lineage>
</organism>
<reference evidence="1" key="1">
    <citation type="submission" date="2021-07" db="EMBL/GenBank/DDBJ databases">
        <authorList>
            <person name="Durling M."/>
        </authorList>
    </citation>
    <scope>NUCLEOTIDE SEQUENCE</scope>
</reference>
<gene>
    <name evidence="1" type="ORF">HYALB_00006330</name>
</gene>
<dbReference type="Proteomes" id="UP000701801">
    <property type="component" value="Unassembled WGS sequence"/>
</dbReference>
<dbReference type="EMBL" id="CAJVRM010000080">
    <property type="protein sequence ID" value="CAG8973785.1"/>
    <property type="molecule type" value="Genomic_DNA"/>
</dbReference>
<protein>
    <submittedName>
        <fullName evidence="1">Uncharacterized protein</fullName>
    </submittedName>
</protein>
<accession>A0A9N9PZE1</accession>
<sequence length="476" mass="54813">MTHYSNDNEQWARVHTADDEGCSWILLLDALQKQERESRAWDNPEYAGTKHKIAYLLQRKRRCWDFMPLNITKPFATTTICHWVEIVSMLGLVWVEFDVKKSVLNAEGNGFMVKSEYMPGLGILARFSRLSTSNHEENRIIPCHEIKQLCFGEVPSVFDDQATKTGRLQFGPGNLESCLSRLLPELAFSDRKLLSQSVERPSVFPYTFELLGMVAKSVHLSGSRFRRLPNPCAASWTPHVDFASCLKTFGSHLKNSSLGDDDLTKELQSLFSKGRLYGKYLNDSTLEQKISAYELYADLYNKVKKETYTPADKGKDESDHVKESRKRYNDKHLDLLDTLHEALDVVETTLRQNMLKDVRQVLTLHFTAVLSQQDDLEKELENATLDNPKEKILLAFYFEEIYPNVVQAEDWNGRASNGSTASDASTLCSNSDRRSAVWLALMFRLWSWMFLHDFNSEDRMIERSEFKNNRLPVYIS</sequence>
<name>A0A9N9PZE1_9HELO</name>
<keyword evidence="2" id="KW-1185">Reference proteome</keyword>
<proteinExistence type="predicted"/>
<comment type="caution">
    <text evidence="1">The sequence shown here is derived from an EMBL/GenBank/DDBJ whole genome shotgun (WGS) entry which is preliminary data.</text>
</comment>
<dbReference type="AlphaFoldDB" id="A0A9N9PZE1"/>
<evidence type="ECO:0000313" key="1">
    <source>
        <dbReference type="EMBL" id="CAG8973785.1"/>
    </source>
</evidence>
<dbReference type="OrthoDB" id="5227693at2759"/>
<evidence type="ECO:0000313" key="2">
    <source>
        <dbReference type="Proteomes" id="UP000701801"/>
    </source>
</evidence>